<evidence type="ECO:0000256" key="1">
    <source>
        <dbReference type="ARBA" id="ARBA00006484"/>
    </source>
</evidence>
<dbReference type="Gene3D" id="3.40.50.720">
    <property type="entry name" value="NAD(P)-binding Rossmann-like Domain"/>
    <property type="match status" value="1"/>
</dbReference>
<dbReference type="PANTHER" id="PTHR43975">
    <property type="entry name" value="ZGC:101858"/>
    <property type="match status" value="1"/>
</dbReference>
<evidence type="ECO:0000313" key="3">
    <source>
        <dbReference type="Proteomes" id="UP000305888"/>
    </source>
</evidence>
<dbReference type="InterPro" id="IPR036291">
    <property type="entry name" value="NAD(P)-bd_dom_sf"/>
</dbReference>
<gene>
    <name evidence="2" type="ORF">FDP22_05250</name>
</gene>
<evidence type="ECO:0000313" key="2">
    <source>
        <dbReference type="EMBL" id="QDL91237.1"/>
    </source>
</evidence>
<dbReference type="AlphaFoldDB" id="A0A5B8FGP5"/>
<proteinExistence type="inferred from homology"/>
<dbReference type="Proteomes" id="UP000305888">
    <property type="component" value="Chromosome"/>
</dbReference>
<comment type="similarity">
    <text evidence="1">Belongs to the short-chain dehydrogenases/reductases (SDR) family.</text>
</comment>
<dbReference type="InterPro" id="IPR002347">
    <property type="entry name" value="SDR_fam"/>
</dbReference>
<dbReference type="RefSeq" id="WP_138575635.1">
    <property type="nucleotide sequence ID" value="NZ_CP040818.1"/>
</dbReference>
<keyword evidence="3" id="KW-1185">Reference proteome</keyword>
<dbReference type="PANTHER" id="PTHR43975:SF2">
    <property type="entry name" value="EG:BACR7A4.14 PROTEIN-RELATED"/>
    <property type="match status" value="1"/>
</dbReference>
<reference evidence="2 3" key="1">
    <citation type="submission" date="2019-06" db="EMBL/GenBank/DDBJ databases">
        <title>Genome sequence of Rhodobacteraceae bacterium D4M1.</title>
        <authorList>
            <person name="Cao J."/>
        </authorList>
    </citation>
    <scope>NUCLEOTIDE SEQUENCE [LARGE SCALE GENOMIC DNA]</scope>
    <source>
        <strain evidence="2 3">D4M1</strain>
    </source>
</reference>
<dbReference type="Pfam" id="PF13561">
    <property type="entry name" value="adh_short_C2"/>
    <property type="match status" value="1"/>
</dbReference>
<dbReference type="PRINTS" id="PR00081">
    <property type="entry name" value="GDHRDH"/>
</dbReference>
<dbReference type="CDD" id="cd05233">
    <property type="entry name" value="SDR_c"/>
    <property type="match status" value="1"/>
</dbReference>
<name>A0A5B8FGP5_9RHOB</name>
<protein>
    <submittedName>
        <fullName evidence="2">SDR family oxidoreductase</fullName>
    </submittedName>
</protein>
<organism evidence="2 3">
    <name type="scientific">Paroceanicella profunda</name>
    <dbReference type="NCBI Taxonomy" id="2579971"/>
    <lineage>
        <taxon>Bacteria</taxon>
        <taxon>Pseudomonadati</taxon>
        <taxon>Pseudomonadota</taxon>
        <taxon>Alphaproteobacteria</taxon>
        <taxon>Rhodobacterales</taxon>
        <taxon>Paracoccaceae</taxon>
        <taxon>Paroceanicella</taxon>
    </lineage>
</organism>
<dbReference type="EMBL" id="CP040818">
    <property type="protein sequence ID" value="QDL91237.1"/>
    <property type="molecule type" value="Genomic_DNA"/>
</dbReference>
<dbReference type="SUPFAM" id="SSF51735">
    <property type="entry name" value="NAD(P)-binding Rossmann-fold domains"/>
    <property type="match status" value="1"/>
</dbReference>
<dbReference type="FunFam" id="3.40.50.720:FF:000084">
    <property type="entry name" value="Short-chain dehydrogenase reductase"/>
    <property type="match status" value="1"/>
</dbReference>
<dbReference type="KEGG" id="ppru:FDP22_05250"/>
<dbReference type="OrthoDB" id="9790146at2"/>
<dbReference type="PRINTS" id="PR00080">
    <property type="entry name" value="SDRFAMILY"/>
</dbReference>
<sequence>MGLLTGKTAIITGAVTGVGLAVSRKFAAAGARLVLTDTNDAKLAEEARDLRESGAEIVTFSCELKEKLSVNNLIALALGNYDEIDILVNASRVMRYGDALENADEDLDVMMDTNLKGALRLSQAVARRMISQAEGRTDTPAGGNGAIVNISSIAGQRTLPDLLAYSVTCAAIDQMTRNLAVALAPSGIRVNGVALGGVMTANLRDSLKSQEELRAKMIAVTPLGRVGEATEAADAVAWLASSAASFVTGQILAVDGGRTVLDPLSVPAH</sequence>
<accession>A0A5B8FGP5</accession>